<organism evidence="1">
    <name type="scientific">marine sediment metagenome</name>
    <dbReference type="NCBI Taxonomy" id="412755"/>
    <lineage>
        <taxon>unclassified sequences</taxon>
        <taxon>metagenomes</taxon>
        <taxon>ecological metagenomes</taxon>
    </lineage>
</organism>
<dbReference type="EMBL" id="LAZR01012138">
    <property type="protein sequence ID" value="KKM34278.1"/>
    <property type="molecule type" value="Genomic_DNA"/>
</dbReference>
<comment type="caution">
    <text evidence="1">The sequence shown here is derived from an EMBL/GenBank/DDBJ whole genome shotgun (WGS) entry which is preliminary data.</text>
</comment>
<gene>
    <name evidence="1" type="ORF">LCGC14_1565360</name>
</gene>
<name>A0A0F9IL75_9ZZZZ</name>
<dbReference type="AlphaFoldDB" id="A0A0F9IL75"/>
<sequence length="84" mass="9401">MVSWLRHFSQINVQQILDQVSQGIITPQEAAPQLQGLDVCGMISSAVDSYGYLEILSRILQCPSILEGMNPTEEQQEPLEEEIL</sequence>
<proteinExistence type="predicted"/>
<evidence type="ECO:0000313" key="1">
    <source>
        <dbReference type="EMBL" id="KKM34278.1"/>
    </source>
</evidence>
<reference evidence="1" key="1">
    <citation type="journal article" date="2015" name="Nature">
        <title>Complex archaea that bridge the gap between prokaryotes and eukaryotes.</title>
        <authorList>
            <person name="Spang A."/>
            <person name="Saw J.H."/>
            <person name="Jorgensen S.L."/>
            <person name="Zaremba-Niedzwiedzka K."/>
            <person name="Martijn J."/>
            <person name="Lind A.E."/>
            <person name="van Eijk R."/>
            <person name="Schleper C."/>
            <person name="Guy L."/>
            <person name="Ettema T.J."/>
        </authorList>
    </citation>
    <scope>NUCLEOTIDE SEQUENCE</scope>
</reference>
<protein>
    <submittedName>
        <fullName evidence="1">Uncharacterized protein</fullName>
    </submittedName>
</protein>
<accession>A0A0F9IL75</accession>